<feature type="compositionally biased region" description="Acidic residues" evidence="1">
    <location>
        <begin position="39"/>
        <end position="49"/>
    </location>
</feature>
<organism evidence="2 3">
    <name type="scientific">Acrasis kona</name>
    <dbReference type="NCBI Taxonomy" id="1008807"/>
    <lineage>
        <taxon>Eukaryota</taxon>
        <taxon>Discoba</taxon>
        <taxon>Heterolobosea</taxon>
        <taxon>Tetramitia</taxon>
        <taxon>Eutetramitia</taxon>
        <taxon>Acrasidae</taxon>
        <taxon>Acrasis</taxon>
    </lineage>
</organism>
<dbReference type="Pfam" id="PF20635">
    <property type="entry name" value="SMN_YG-box"/>
    <property type="match status" value="1"/>
</dbReference>
<keyword evidence="3" id="KW-1185">Reference proteome</keyword>
<dbReference type="CDD" id="cd22852">
    <property type="entry name" value="SMN_C"/>
    <property type="match status" value="1"/>
</dbReference>
<proteinExistence type="predicted"/>
<feature type="region of interest" description="Disordered" evidence="1">
    <location>
        <begin position="1"/>
        <end position="49"/>
    </location>
</feature>
<sequence>MQEQIMHKLGNGELVYEENENSHEEVEQDHDYDHMQENGEGEESYIEGEEYVDDNRIIDAFDETISMYNNTSFTPRSSKRKSPMKYEEVKIKKEFESEEIDYTQFHPRDVQIPDNVPPPDQMWKGNENLSSLVTSWYNVGYYTGYYLGLQEAEKRRQQ</sequence>
<dbReference type="InterPro" id="IPR047313">
    <property type="entry name" value="SMN_C"/>
</dbReference>
<evidence type="ECO:0000313" key="2">
    <source>
        <dbReference type="EMBL" id="KAL0477361.1"/>
    </source>
</evidence>
<evidence type="ECO:0000256" key="1">
    <source>
        <dbReference type="SAM" id="MobiDB-lite"/>
    </source>
</evidence>
<evidence type="ECO:0008006" key="4">
    <source>
        <dbReference type="Google" id="ProtNLM"/>
    </source>
</evidence>
<accession>A0AAW2YKB1</accession>
<dbReference type="Proteomes" id="UP001431209">
    <property type="component" value="Unassembled WGS sequence"/>
</dbReference>
<feature type="compositionally biased region" description="Basic and acidic residues" evidence="1">
    <location>
        <begin position="20"/>
        <end position="37"/>
    </location>
</feature>
<dbReference type="AlphaFoldDB" id="A0AAW2YKB1"/>
<comment type="caution">
    <text evidence="2">The sequence shown here is derived from an EMBL/GenBank/DDBJ whole genome shotgun (WGS) entry which is preliminary data.</text>
</comment>
<evidence type="ECO:0000313" key="3">
    <source>
        <dbReference type="Proteomes" id="UP001431209"/>
    </source>
</evidence>
<dbReference type="EMBL" id="JAOPGA020000167">
    <property type="protein sequence ID" value="KAL0477361.1"/>
    <property type="molecule type" value="Genomic_DNA"/>
</dbReference>
<reference evidence="2 3" key="1">
    <citation type="submission" date="2024-03" db="EMBL/GenBank/DDBJ databases">
        <title>The Acrasis kona genome and developmental transcriptomes reveal deep origins of eukaryotic multicellular pathways.</title>
        <authorList>
            <person name="Sheikh S."/>
            <person name="Fu C.-J."/>
            <person name="Brown M.W."/>
            <person name="Baldauf S.L."/>
        </authorList>
    </citation>
    <scope>NUCLEOTIDE SEQUENCE [LARGE SCALE GENOMIC DNA]</scope>
    <source>
        <strain evidence="2 3">ATCC MYA-3509</strain>
    </source>
</reference>
<protein>
    <recommendedName>
        <fullName evidence="4">Survival motor neuron protein</fullName>
    </recommendedName>
</protein>
<gene>
    <name evidence="2" type="ORF">AKO1_005773</name>
</gene>
<name>A0AAW2YKB1_9EUKA</name>